<evidence type="ECO:0000313" key="12">
    <source>
        <dbReference type="Proteomes" id="UP000737555"/>
    </source>
</evidence>
<dbReference type="Proteomes" id="UP000737555">
    <property type="component" value="Unassembled WGS sequence"/>
</dbReference>
<comment type="caution">
    <text evidence="11">The sequence shown here is derived from an EMBL/GenBank/DDBJ whole genome shotgun (WGS) entry which is preliminary data.</text>
</comment>
<evidence type="ECO:0000313" key="11">
    <source>
        <dbReference type="EMBL" id="NQS77991.1"/>
    </source>
</evidence>
<dbReference type="PANTHER" id="PTHR43771">
    <property type="entry name" value="PHOSPHOMANNOMUTASE"/>
    <property type="match status" value="1"/>
</dbReference>
<evidence type="ECO:0000256" key="3">
    <source>
        <dbReference type="ARBA" id="ARBA00022553"/>
    </source>
</evidence>
<feature type="domain" description="Alpha-D-phosphohexomutase alpha/beta/alpha" evidence="9">
    <location>
        <begin position="143"/>
        <end position="237"/>
    </location>
</feature>
<dbReference type="InterPro" id="IPR005841">
    <property type="entry name" value="Alpha-D-phosphohexomutase_SF"/>
</dbReference>
<keyword evidence="4" id="KW-0479">Metal-binding</keyword>
<dbReference type="InterPro" id="IPR005844">
    <property type="entry name" value="A-D-PHexomutase_a/b/a-I"/>
</dbReference>
<evidence type="ECO:0000256" key="1">
    <source>
        <dbReference type="ARBA" id="ARBA00001946"/>
    </source>
</evidence>
<keyword evidence="6 11" id="KW-0413">Isomerase</keyword>
<dbReference type="InterPro" id="IPR036900">
    <property type="entry name" value="A-D-PHexomutase_C_sf"/>
</dbReference>
<evidence type="ECO:0000256" key="5">
    <source>
        <dbReference type="ARBA" id="ARBA00022842"/>
    </source>
</evidence>
<evidence type="ECO:0000259" key="9">
    <source>
        <dbReference type="Pfam" id="PF02879"/>
    </source>
</evidence>
<name>A0A8T7H0T0_9EURY</name>
<dbReference type="SUPFAM" id="SSF55957">
    <property type="entry name" value="Phosphoglucomutase, C-terminal domain"/>
    <property type="match status" value="1"/>
</dbReference>
<dbReference type="GO" id="GO:0008966">
    <property type="term" value="F:phosphoglucosamine mutase activity"/>
    <property type="evidence" value="ECO:0007669"/>
    <property type="project" value="UniProtKB-EC"/>
</dbReference>
<dbReference type="CDD" id="cd03087">
    <property type="entry name" value="PGM_like1"/>
    <property type="match status" value="1"/>
</dbReference>
<dbReference type="Gene3D" id="3.30.310.50">
    <property type="entry name" value="Alpha-D-phosphohexomutase, C-terminal domain"/>
    <property type="match status" value="1"/>
</dbReference>
<accession>A0A8T7H0T0</accession>
<comment type="cofactor">
    <cofactor evidence="1">
        <name>Mg(2+)</name>
        <dbReference type="ChEBI" id="CHEBI:18420"/>
    </cofactor>
</comment>
<protein>
    <submittedName>
        <fullName evidence="11">Phosphoglucosamine mutase</fullName>
        <ecNumber evidence="11">5.4.2.10</ecNumber>
    </submittedName>
</protein>
<evidence type="ECO:0000256" key="2">
    <source>
        <dbReference type="ARBA" id="ARBA00010231"/>
    </source>
</evidence>
<dbReference type="GO" id="GO:0005975">
    <property type="term" value="P:carbohydrate metabolic process"/>
    <property type="evidence" value="ECO:0007669"/>
    <property type="project" value="InterPro"/>
</dbReference>
<feature type="domain" description="Alpha-D-phosphohexomutase alpha/beta/alpha" evidence="10">
    <location>
        <begin position="242"/>
        <end position="337"/>
    </location>
</feature>
<dbReference type="EC" id="5.4.2.10" evidence="11"/>
<reference evidence="11" key="1">
    <citation type="submission" date="2020-05" db="EMBL/GenBank/DDBJ databases">
        <title>The first insight into the ecology of ammonia-tolerant syntrophic propionate oxidizing bacteria.</title>
        <authorList>
            <person name="Singh A."/>
            <person name="Schnurer A."/>
            <person name="Westerholm M."/>
        </authorList>
    </citation>
    <scope>NUCLEOTIDE SEQUENCE</scope>
    <source>
        <strain evidence="11">MAG54</strain>
    </source>
</reference>
<dbReference type="GO" id="GO:0046872">
    <property type="term" value="F:metal ion binding"/>
    <property type="evidence" value="ECO:0007669"/>
    <property type="project" value="UniProtKB-KW"/>
</dbReference>
<dbReference type="Pfam" id="PF02879">
    <property type="entry name" value="PGM_PMM_II"/>
    <property type="match status" value="1"/>
</dbReference>
<feature type="domain" description="Alpha-D-phosphohexomutase C-terminal" evidence="7">
    <location>
        <begin position="363"/>
        <end position="404"/>
    </location>
</feature>
<dbReference type="Pfam" id="PF00408">
    <property type="entry name" value="PGM_PMM_IV"/>
    <property type="match status" value="1"/>
</dbReference>
<evidence type="ECO:0000259" key="7">
    <source>
        <dbReference type="Pfam" id="PF00408"/>
    </source>
</evidence>
<dbReference type="PRINTS" id="PR00509">
    <property type="entry name" value="PGMPMM"/>
</dbReference>
<dbReference type="EMBL" id="JABMJE010000046">
    <property type="protein sequence ID" value="NQS77991.1"/>
    <property type="molecule type" value="Genomic_DNA"/>
</dbReference>
<dbReference type="Pfam" id="PF02880">
    <property type="entry name" value="PGM_PMM_III"/>
    <property type="match status" value="1"/>
</dbReference>
<dbReference type="InterPro" id="IPR024086">
    <property type="entry name" value="GlmM_arc-type"/>
</dbReference>
<feature type="domain" description="Alpha-D-phosphohexomutase alpha/beta/alpha" evidence="8">
    <location>
        <begin position="2"/>
        <end position="123"/>
    </location>
</feature>
<evidence type="ECO:0000259" key="10">
    <source>
        <dbReference type="Pfam" id="PF02880"/>
    </source>
</evidence>
<gene>
    <name evidence="11" type="primary">glmM</name>
    <name evidence="11" type="ORF">HQQ74_04670</name>
</gene>
<keyword evidence="3" id="KW-0597">Phosphoprotein</keyword>
<dbReference type="InterPro" id="IPR005845">
    <property type="entry name" value="A-D-PHexomutase_a/b/a-II"/>
</dbReference>
<evidence type="ECO:0000256" key="6">
    <source>
        <dbReference type="ARBA" id="ARBA00023235"/>
    </source>
</evidence>
<dbReference type="InterPro" id="IPR016055">
    <property type="entry name" value="A-D-PHexomutase_a/b/a-I/II/III"/>
</dbReference>
<dbReference type="Gene3D" id="3.40.120.10">
    <property type="entry name" value="Alpha-D-Glucose-1,6-Bisphosphate, subunit A, domain 3"/>
    <property type="match status" value="3"/>
</dbReference>
<evidence type="ECO:0000259" key="8">
    <source>
        <dbReference type="Pfam" id="PF02878"/>
    </source>
</evidence>
<dbReference type="Pfam" id="PF02878">
    <property type="entry name" value="PGM_PMM_I"/>
    <property type="match status" value="1"/>
</dbReference>
<keyword evidence="5" id="KW-0460">Magnesium</keyword>
<dbReference type="NCBIfam" id="TIGR03990">
    <property type="entry name" value="Arch_GlmM"/>
    <property type="match status" value="1"/>
</dbReference>
<evidence type="ECO:0000256" key="4">
    <source>
        <dbReference type="ARBA" id="ARBA00022723"/>
    </source>
</evidence>
<dbReference type="AlphaFoldDB" id="A0A8T7H0T0"/>
<dbReference type="SUPFAM" id="SSF53738">
    <property type="entry name" value="Phosphoglucomutase, first 3 domains"/>
    <property type="match status" value="3"/>
</dbReference>
<dbReference type="PANTHER" id="PTHR43771:SF1">
    <property type="entry name" value="PHOSPHOMANNOMUTASE"/>
    <property type="match status" value="1"/>
</dbReference>
<dbReference type="InterPro" id="IPR005843">
    <property type="entry name" value="A-D-PHexomutase_C"/>
</dbReference>
<sequence>MLFGSSGIRREFDPGLVDLALQVGAAAADGAPHVVVGRDTRTTSELLEHSVIAGMVSAGATVRTCGIAPTPTVAYATRNADAGCMITASHNPESYNGVKLLNPDGSAFTRRQQAAIEDALTKSHWVRWDEQGCASPVDAVAAHREAILDKVSLSRPVTVVLDCGNGAGSVITPDLLAGAGATIIGLNCNVSGRFSRPSEPLEANLPYIGEIVRKRGAACAVVHDGDADRMMAFDERGRYIGGDHLLMLFAKYLDRKRVVTTVDASMAIEEVAEVRRTPVGDSFVSEELLSWGDFGGEASGSWIFPGHSYCPDGVYAAALLCEIASEWSIAEELDRMPRYTLLRESYRITSPGDVMAAMGADEPTHGVRFGNDDGWYLIRASGTEPKIRITAEGKTPAKAKEMLDAGRTVLGRAKHASGAEKE</sequence>
<comment type="similarity">
    <text evidence="2">Belongs to the phosphohexose mutase family.</text>
</comment>
<organism evidence="11 12">
    <name type="scientific">Methanoculleus bourgensis</name>
    <dbReference type="NCBI Taxonomy" id="83986"/>
    <lineage>
        <taxon>Archaea</taxon>
        <taxon>Methanobacteriati</taxon>
        <taxon>Methanobacteriota</taxon>
        <taxon>Stenosarchaea group</taxon>
        <taxon>Methanomicrobia</taxon>
        <taxon>Methanomicrobiales</taxon>
        <taxon>Methanomicrobiaceae</taxon>
        <taxon>Methanoculleus</taxon>
    </lineage>
</organism>
<dbReference type="InterPro" id="IPR005846">
    <property type="entry name" value="A-D-PHexomutase_a/b/a-III"/>
</dbReference>
<proteinExistence type="inferred from homology"/>